<dbReference type="Gene3D" id="3.40.50.720">
    <property type="entry name" value="NAD(P)-binding Rossmann-like Domain"/>
    <property type="match status" value="1"/>
</dbReference>
<dbReference type="GO" id="GO:0008360">
    <property type="term" value="P:regulation of cell shape"/>
    <property type="evidence" value="ECO:0007669"/>
    <property type="project" value="UniProtKB-KW"/>
</dbReference>
<keyword evidence="12 17" id="KW-0573">Peptidoglycan synthesis</keyword>
<dbReference type="GO" id="GO:0005524">
    <property type="term" value="F:ATP binding"/>
    <property type="evidence" value="ECO:0007669"/>
    <property type="project" value="UniProtKB-UniRule"/>
</dbReference>
<dbReference type="InterPro" id="IPR036565">
    <property type="entry name" value="Mur-like_cat_sf"/>
</dbReference>
<dbReference type="Proteomes" id="UP000017469">
    <property type="component" value="Chromosome"/>
</dbReference>
<dbReference type="UniPathway" id="UPA00219"/>
<evidence type="ECO:0000256" key="17">
    <source>
        <dbReference type="HAMAP-Rule" id="MF_00639"/>
    </source>
</evidence>
<evidence type="ECO:0000256" key="2">
    <source>
        <dbReference type="ARBA" id="ARBA00004496"/>
    </source>
</evidence>
<dbReference type="SUPFAM" id="SSF53244">
    <property type="entry name" value="MurD-like peptide ligases, peptide-binding domain"/>
    <property type="match status" value="1"/>
</dbReference>
<dbReference type="STRING" id="1266845.Q783_03595"/>
<dbReference type="GO" id="GO:0008764">
    <property type="term" value="F:UDP-N-acetylmuramoylalanine-D-glutamate ligase activity"/>
    <property type="evidence" value="ECO:0007669"/>
    <property type="project" value="UniProtKB-UniRule"/>
</dbReference>
<evidence type="ECO:0000256" key="3">
    <source>
        <dbReference type="ARBA" id="ARBA00004752"/>
    </source>
</evidence>
<dbReference type="EMBL" id="CP006812">
    <property type="protein sequence ID" value="AGY81386.1"/>
    <property type="molecule type" value="Genomic_DNA"/>
</dbReference>
<sequence>MKNIKRYEHKKVLVLGLALSGVNAAKLLHALGALVTVNDYKNFDENPQAQELLESGIRVVTGGHPVELLDEDFEWVVKNPGIMYNNPIIVKAIEKGIPVITEVELAYEVAESTIIGITGTNGKTTTTTMIAELLNAGRSKGHAYVAGNIGTPASLVAQKATADDEIVMELSSFQLMGITELKPHIAVITNIYSAHLDYHGTRDEYVTAKMNITKNQTEKDYLILNWDQLELRKLAKQSKAQIIPFSRKEFLENGVYLQDGVIYYQREPVMAKETILVPGEHNVENAMAAIAVAKLLNQENGVIRNSLENFAGVKHRTQFVMELEERRFYNDSKATNTLATENALKGFDVPIILLAGGLDRGNDFDDLIPTISNKVKALIVFGETAMKLSEAGKKAGIETIIPVQNVEAAVPVAYELSEPNDVILLSPACASWDQYRSFEVRGDAFIHSVEQVAEEVTAAEEE</sequence>
<evidence type="ECO:0000256" key="5">
    <source>
        <dbReference type="ARBA" id="ARBA00012212"/>
    </source>
</evidence>
<comment type="similarity">
    <text evidence="4 17">Belongs to the MurCDEF family.</text>
</comment>
<dbReference type="PANTHER" id="PTHR43692">
    <property type="entry name" value="UDP-N-ACETYLMURAMOYLALANINE--D-GLUTAMATE LIGASE"/>
    <property type="match status" value="1"/>
</dbReference>
<dbReference type="PANTHER" id="PTHR43692:SF1">
    <property type="entry name" value="UDP-N-ACETYLMURAMOYLALANINE--D-GLUTAMATE LIGASE"/>
    <property type="match status" value="1"/>
</dbReference>
<dbReference type="InterPro" id="IPR036615">
    <property type="entry name" value="Mur_ligase_C_dom_sf"/>
</dbReference>
<dbReference type="KEGG" id="caw:Q783_03595"/>
<comment type="catalytic activity">
    <reaction evidence="16 17 18">
        <text>UDP-N-acetyl-alpha-D-muramoyl-L-alanine + D-glutamate + ATP = UDP-N-acetyl-alpha-D-muramoyl-L-alanyl-D-glutamate + ADP + phosphate + H(+)</text>
        <dbReference type="Rhea" id="RHEA:16429"/>
        <dbReference type="ChEBI" id="CHEBI:15378"/>
        <dbReference type="ChEBI" id="CHEBI:29986"/>
        <dbReference type="ChEBI" id="CHEBI:30616"/>
        <dbReference type="ChEBI" id="CHEBI:43474"/>
        <dbReference type="ChEBI" id="CHEBI:83898"/>
        <dbReference type="ChEBI" id="CHEBI:83900"/>
        <dbReference type="ChEBI" id="CHEBI:456216"/>
        <dbReference type="EC" id="6.3.2.9"/>
    </reaction>
</comment>
<evidence type="ECO:0000313" key="21">
    <source>
        <dbReference type="EMBL" id="AGY81386.1"/>
    </source>
</evidence>
<dbReference type="Pfam" id="PF21799">
    <property type="entry name" value="MurD-like_N"/>
    <property type="match status" value="1"/>
</dbReference>
<evidence type="ECO:0000256" key="12">
    <source>
        <dbReference type="ARBA" id="ARBA00022984"/>
    </source>
</evidence>
<feature type="binding site" evidence="17">
    <location>
        <begin position="119"/>
        <end position="125"/>
    </location>
    <ligand>
        <name>ATP</name>
        <dbReference type="ChEBI" id="CHEBI:30616"/>
    </ligand>
</feature>
<dbReference type="AlphaFoldDB" id="U5S8K1"/>
<dbReference type="HOGENOM" id="CLU_032540_0_1_9"/>
<evidence type="ECO:0000259" key="19">
    <source>
        <dbReference type="Pfam" id="PF02875"/>
    </source>
</evidence>
<keyword evidence="17 18" id="KW-0132">Cell division</keyword>
<evidence type="ECO:0000256" key="1">
    <source>
        <dbReference type="ARBA" id="ARBA00002734"/>
    </source>
</evidence>
<dbReference type="RefSeq" id="WP_023177385.1">
    <property type="nucleotide sequence ID" value="NC_022606.1"/>
</dbReference>
<dbReference type="GO" id="GO:0071555">
    <property type="term" value="P:cell wall organization"/>
    <property type="evidence" value="ECO:0007669"/>
    <property type="project" value="UniProtKB-KW"/>
</dbReference>
<evidence type="ECO:0000256" key="18">
    <source>
        <dbReference type="RuleBase" id="RU003664"/>
    </source>
</evidence>
<keyword evidence="10 17" id="KW-0067">ATP-binding</keyword>
<comment type="pathway">
    <text evidence="3 17 18">Cell wall biogenesis; peptidoglycan biosynthesis.</text>
</comment>
<keyword evidence="13 17" id="KW-0961">Cell wall biogenesis/degradation</keyword>
<dbReference type="Gene3D" id="3.40.1190.10">
    <property type="entry name" value="Mur-like, catalytic domain"/>
    <property type="match status" value="1"/>
</dbReference>
<evidence type="ECO:0000256" key="8">
    <source>
        <dbReference type="ARBA" id="ARBA00022598"/>
    </source>
</evidence>
<reference evidence="21 22" key="1">
    <citation type="journal article" date="2013" name="Genome Announc.">
        <title>Complete Genome Sequence of Carnobacterium gilichinskyi Strain WN1359T (DSM 27470T).</title>
        <authorList>
            <person name="Leonard M.T."/>
            <person name="Panayotova N."/>
            <person name="Farmerie W.G."/>
            <person name="Triplett E.W."/>
            <person name="Nicholson W.L."/>
        </authorList>
    </citation>
    <scope>NUCLEOTIDE SEQUENCE [LARGE SCALE GENOMIC DNA]</scope>
    <source>
        <strain evidence="21 22">WN1359</strain>
    </source>
</reference>
<comment type="subcellular location">
    <subcellularLocation>
        <location evidence="2 17 18">Cytoplasm</location>
    </subcellularLocation>
</comment>
<evidence type="ECO:0000256" key="15">
    <source>
        <dbReference type="ARBA" id="ARBA00032324"/>
    </source>
</evidence>
<evidence type="ECO:0000313" key="22">
    <source>
        <dbReference type="Proteomes" id="UP000017469"/>
    </source>
</evidence>
<dbReference type="HAMAP" id="MF_00639">
    <property type="entry name" value="MurD"/>
    <property type="match status" value="1"/>
</dbReference>
<feature type="domain" description="Mur ligase central" evidence="20">
    <location>
        <begin position="117"/>
        <end position="293"/>
    </location>
</feature>
<dbReference type="SUPFAM" id="SSF53623">
    <property type="entry name" value="MurD-like peptide ligases, catalytic domain"/>
    <property type="match status" value="1"/>
</dbReference>
<dbReference type="Pfam" id="PF08245">
    <property type="entry name" value="Mur_ligase_M"/>
    <property type="match status" value="1"/>
</dbReference>
<keyword evidence="7 17" id="KW-0963">Cytoplasm</keyword>
<evidence type="ECO:0000256" key="6">
    <source>
        <dbReference type="ARBA" id="ARBA00015655"/>
    </source>
</evidence>
<evidence type="ECO:0000256" key="16">
    <source>
        <dbReference type="ARBA" id="ARBA00047632"/>
    </source>
</evidence>
<protein>
    <recommendedName>
        <fullName evidence="6 17">UDP-N-acetylmuramoylalanine--D-glutamate ligase</fullName>
        <ecNumber evidence="5 17">6.3.2.9</ecNumber>
    </recommendedName>
    <alternativeName>
        <fullName evidence="15 17">D-glutamic acid-adding enzyme</fullName>
    </alternativeName>
    <alternativeName>
        <fullName evidence="14 17">UDP-N-acetylmuramoyl-L-alanyl-D-glutamate synthetase</fullName>
    </alternativeName>
</protein>
<dbReference type="PATRIC" id="fig|1266845.5.peg.660"/>
<dbReference type="SUPFAM" id="SSF51984">
    <property type="entry name" value="MurCD N-terminal domain"/>
    <property type="match status" value="1"/>
</dbReference>
<feature type="domain" description="Mur ligase C-terminal" evidence="19">
    <location>
        <begin position="315"/>
        <end position="429"/>
    </location>
</feature>
<evidence type="ECO:0000256" key="11">
    <source>
        <dbReference type="ARBA" id="ARBA00022960"/>
    </source>
</evidence>
<dbReference type="Pfam" id="PF02875">
    <property type="entry name" value="Mur_ligase_C"/>
    <property type="match status" value="1"/>
</dbReference>
<dbReference type="InterPro" id="IPR005762">
    <property type="entry name" value="MurD"/>
</dbReference>
<dbReference type="eggNOG" id="COG0771">
    <property type="taxonomic scope" value="Bacteria"/>
</dbReference>
<evidence type="ECO:0000256" key="7">
    <source>
        <dbReference type="ARBA" id="ARBA00022490"/>
    </source>
</evidence>
<keyword evidence="8 17" id="KW-0436">Ligase</keyword>
<organism evidence="21 22">
    <name type="scientific">Carnobacterium inhibens subsp. gilichinskyi</name>
    <dbReference type="NCBI Taxonomy" id="1266845"/>
    <lineage>
        <taxon>Bacteria</taxon>
        <taxon>Bacillati</taxon>
        <taxon>Bacillota</taxon>
        <taxon>Bacilli</taxon>
        <taxon>Lactobacillales</taxon>
        <taxon>Carnobacteriaceae</taxon>
        <taxon>Carnobacterium</taxon>
    </lineage>
</organism>
<dbReference type="GO" id="GO:0009252">
    <property type="term" value="P:peptidoglycan biosynthetic process"/>
    <property type="evidence" value="ECO:0007669"/>
    <property type="project" value="UniProtKB-UniRule"/>
</dbReference>
<evidence type="ECO:0000256" key="14">
    <source>
        <dbReference type="ARBA" id="ARBA00030398"/>
    </source>
</evidence>
<evidence type="ECO:0000259" key="20">
    <source>
        <dbReference type="Pfam" id="PF08245"/>
    </source>
</evidence>
<gene>
    <name evidence="17 21" type="primary">murD</name>
    <name evidence="21" type="ORF">Q783_03595</name>
</gene>
<keyword evidence="17 18" id="KW-0131">Cell cycle</keyword>
<keyword evidence="11 17" id="KW-0133">Cell shape</keyword>
<evidence type="ECO:0000256" key="4">
    <source>
        <dbReference type="ARBA" id="ARBA00010416"/>
    </source>
</evidence>
<dbReference type="NCBIfam" id="TIGR01087">
    <property type="entry name" value="murD"/>
    <property type="match status" value="1"/>
</dbReference>
<comment type="function">
    <text evidence="1 17 18">Cell wall formation. Catalyzes the addition of glutamate to the nucleotide precursor UDP-N-acetylmuramoyl-L-alanine (UMA).</text>
</comment>
<dbReference type="EC" id="6.3.2.9" evidence="5 17"/>
<evidence type="ECO:0000256" key="10">
    <source>
        <dbReference type="ARBA" id="ARBA00022840"/>
    </source>
</evidence>
<dbReference type="InterPro" id="IPR013221">
    <property type="entry name" value="Mur_ligase_cen"/>
</dbReference>
<dbReference type="GO" id="GO:0005737">
    <property type="term" value="C:cytoplasm"/>
    <property type="evidence" value="ECO:0007669"/>
    <property type="project" value="UniProtKB-SubCell"/>
</dbReference>
<keyword evidence="9 17" id="KW-0547">Nucleotide-binding</keyword>
<evidence type="ECO:0000256" key="9">
    <source>
        <dbReference type="ARBA" id="ARBA00022741"/>
    </source>
</evidence>
<dbReference type="InterPro" id="IPR004101">
    <property type="entry name" value="Mur_ligase_C"/>
</dbReference>
<proteinExistence type="inferred from homology"/>
<dbReference type="GO" id="GO:0051301">
    <property type="term" value="P:cell division"/>
    <property type="evidence" value="ECO:0007669"/>
    <property type="project" value="UniProtKB-KW"/>
</dbReference>
<accession>U5S8K1</accession>
<evidence type="ECO:0000256" key="13">
    <source>
        <dbReference type="ARBA" id="ARBA00023316"/>
    </source>
</evidence>
<dbReference type="Gene3D" id="3.90.190.20">
    <property type="entry name" value="Mur ligase, C-terminal domain"/>
    <property type="match status" value="1"/>
</dbReference>
<name>U5S8K1_9LACT</name>